<dbReference type="EMBL" id="CYGY02000094">
    <property type="protein sequence ID" value="SIT50764.1"/>
    <property type="molecule type" value="Genomic_DNA"/>
</dbReference>
<dbReference type="Proteomes" id="UP000195569">
    <property type="component" value="Unassembled WGS sequence"/>
</dbReference>
<evidence type="ECO:0000313" key="1">
    <source>
        <dbReference type="EMBL" id="SIT50764.1"/>
    </source>
</evidence>
<accession>A0A1N7STT4</accession>
<evidence type="ECO:0000313" key="2">
    <source>
        <dbReference type="Proteomes" id="UP000195569"/>
    </source>
</evidence>
<gene>
    <name evidence="1" type="ORF">BN2476_940009</name>
</gene>
<reference evidence="1" key="1">
    <citation type="submission" date="2016-12" db="EMBL/GenBank/DDBJ databases">
        <authorList>
            <person name="Moulin L."/>
        </authorList>
    </citation>
    <scope>NUCLEOTIDE SEQUENCE [LARGE SCALE GENOMIC DNA]</scope>
    <source>
        <strain evidence="1">STM 7183</strain>
    </source>
</reference>
<organism evidence="1 2">
    <name type="scientific">Paraburkholderia piptadeniae</name>
    <dbReference type="NCBI Taxonomy" id="1701573"/>
    <lineage>
        <taxon>Bacteria</taxon>
        <taxon>Pseudomonadati</taxon>
        <taxon>Pseudomonadota</taxon>
        <taxon>Betaproteobacteria</taxon>
        <taxon>Burkholderiales</taxon>
        <taxon>Burkholderiaceae</taxon>
        <taxon>Paraburkholderia</taxon>
    </lineage>
</organism>
<comment type="caution">
    <text evidence="1">The sequence shown here is derived from an EMBL/GenBank/DDBJ whole genome shotgun (WGS) entry which is preliminary data.</text>
</comment>
<dbReference type="AlphaFoldDB" id="A0A1N7STT4"/>
<name>A0A1N7STT4_9BURK</name>
<proteinExistence type="predicted"/>
<keyword evidence="2" id="KW-1185">Reference proteome</keyword>
<sequence>MSCSFNTSYRGEPYTLSRLSGPCNGFPAAPCMTGSSGRGVMNVVAVTSANIGLLEILVSEMVGARTAHGSQARAGQPGTPSPWFSHLRGRMYVTT</sequence>
<protein>
    <submittedName>
        <fullName evidence="1">Uncharacterized protein</fullName>
    </submittedName>
</protein>